<keyword evidence="1" id="KW-0472">Membrane</keyword>
<evidence type="ECO:0000313" key="3">
    <source>
        <dbReference type="Proteomes" id="UP000576225"/>
    </source>
</evidence>
<proteinExistence type="predicted"/>
<keyword evidence="1" id="KW-1133">Transmembrane helix</keyword>
<feature type="transmembrane region" description="Helical" evidence="1">
    <location>
        <begin position="32"/>
        <end position="50"/>
    </location>
</feature>
<dbReference type="Proteomes" id="UP000576225">
    <property type="component" value="Unassembled WGS sequence"/>
</dbReference>
<organism evidence="2 3">
    <name type="scientific">Victivallis vadensis</name>
    <dbReference type="NCBI Taxonomy" id="172901"/>
    <lineage>
        <taxon>Bacteria</taxon>
        <taxon>Pseudomonadati</taxon>
        <taxon>Lentisphaerota</taxon>
        <taxon>Lentisphaeria</taxon>
        <taxon>Victivallales</taxon>
        <taxon>Victivallaceae</taxon>
        <taxon>Victivallis</taxon>
    </lineage>
</organism>
<dbReference type="EMBL" id="JABAEW010000001">
    <property type="protein sequence ID" value="NMD84981.1"/>
    <property type="molecule type" value="Genomic_DNA"/>
</dbReference>
<comment type="caution">
    <text evidence="2">The sequence shown here is derived from an EMBL/GenBank/DDBJ whole genome shotgun (WGS) entry which is preliminary data.</text>
</comment>
<sequence length="112" mass="12599">MNKTTAIIITRNPPQMVESVVKLFGFRVRGNTVYVFFAGLVLGVFCAIAVYPIHILAAGLALAAPPFLSVLFIRKFVAEKPRYFFWFWLDEKLQGRFLRKPERKGGGYAAAS</sequence>
<evidence type="ECO:0000256" key="1">
    <source>
        <dbReference type="SAM" id="Phobius"/>
    </source>
</evidence>
<reference evidence="2 3" key="1">
    <citation type="submission" date="2020-04" db="EMBL/GenBank/DDBJ databases">
        <authorList>
            <person name="Hitch T.C.A."/>
            <person name="Wylensek D."/>
            <person name="Clavel T."/>
        </authorList>
    </citation>
    <scope>NUCLEOTIDE SEQUENCE [LARGE SCALE GENOMIC DNA]</scope>
    <source>
        <strain evidence="2 3">COR2-253-APC-1A</strain>
    </source>
</reference>
<feature type="transmembrane region" description="Helical" evidence="1">
    <location>
        <begin position="56"/>
        <end position="73"/>
    </location>
</feature>
<dbReference type="RefSeq" id="WP_168961105.1">
    <property type="nucleotide sequence ID" value="NZ_JABAEW010000001.1"/>
</dbReference>
<gene>
    <name evidence="2" type="ORF">HF882_00125</name>
</gene>
<keyword evidence="1" id="KW-0812">Transmembrane</keyword>
<accession>A0A848APQ0</accession>
<evidence type="ECO:0000313" key="2">
    <source>
        <dbReference type="EMBL" id="NMD84981.1"/>
    </source>
</evidence>
<name>A0A848APQ0_9BACT</name>
<protein>
    <submittedName>
        <fullName evidence="2">Uncharacterized protein</fullName>
    </submittedName>
</protein>
<dbReference type="AlphaFoldDB" id="A0A848APQ0"/>